<feature type="transmembrane region" description="Helical" evidence="5">
    <location>
        <begin position="39"/>
        <end position="56"/>
    </location>
</feature>
<dbReference type="GO" id="GO:0055085">
    <property type="term" value="P:transmembrane transport"/>
    <property type="evidence" value="ECO:0007669"/>
    <property type="project" value="InterPro"/>
</dbReference>
<evidence type="ECO:0000256" key="1">
    <source>
        <dbReference type="ARBA" id="ARBA00004141"/>
    </source>
</evidence>
<dbReference type="Proteomes" id="UP000248882">
    <property type="component" value="Unassembled WGS sequence"/>
</dbReference>
<comment type="caution">
    <text evidence="7">The sequence shown here is derived from an EMBL/GenBank/DDBJ whole genome shotgun (WGS) entry which is preliminary data.</text>
</comment>
<dbReference type="Pfam" id="PF00916">
    <property type="entry name" value="Sulfate_transp"/>
    <property type="match status" value="1"/>
</dbReference>
<feature type="transmembrane region" description="Helical" evidence="5">
    <location>
        <begin position="153"/>
        <end position="177"/>
    </location>
</feature>
<evidence type="ECO:0000313" key="7">
    <source>
        <dbReference type="EMBL" id="PZX46850.1"/>
    </source>
</evidence>
<feature type="transmembrane region" description="Helical" evidence="5">
    <location>
        <begin position="381"/>
        <end position="412"/>
    </location>
</feature>
<proteinExistence type="predicted"/>
<feature type="transmembrane region" description="Helical" evidence="5">
    <location>
        <begin position="115"/>
        <end position="133"/>
    </location>
</feature>
<keyword evidence="3 5" id="KW-1133">Transmembrane helix</keyword>
<dbReference type="AlphaFoldDB" id="A0A2W7QLB4"/>
<keyword evidence="4 5" id="KW-0472">Membrane</keyword>
<feature type="transmembrane region" description="Helical" evidence="5">
    <location>
        <begin position="12"/>
        <end position="33"/>
    </location>
</feature>
<comment type="subcellular location">
    <subcellularLocation>
        <location evidence="1">Membrane</location>
        <topology evidence="1">Multi-pass membrane protein</topology>
    </subcellularLocation>
</comment>
<evidence type="ECO:0000256" key="5">
    <source>
        <dbReference type="SAM" id="Phobius"/>
    </source>
</evidence>
<feature type="transmembrane region" description="Helical" evidence="5">
    <location>
        <begin position="189"/>
        <end position="208"/>
    </location>
</feature>
<keyword evidence="8" id="KW-1185">Reference proteome</keyword>
<sequence>MKSNNLFAHLKSDVASGLVVFLVALPLCLGIALASGAPLFAGIITGIIGGIVVGFLSQSHISVSGPAAGLTAIVFVAITDLGYEAFLIAVILAGAMQLILGFLKAGSISNYFPSNVIEGMLAGIGVIILIQQIPKALGSDVEVSSGFGIFAELFAAFQDIRPGILIITAASLAVLIIWTKVPALKKLKLVPGALVAVAIGILINQIFIMTNSSLVVSSEYLVSLPVPTSFEEFKGIFVTPSYSDILNPGVWIVAITITIVASIETLLCIEATERLDPLKRSVNTNVELKAQGIGNIIAGALGGLPMTSVVVRSSANANAGAKTKMSAIVHGLLLLICVLSIPTILNMIPMATLAAILLLIGYKLANPSTIKHFWARGKYQFIPFIATLLAVVFLGLLNGVVLGLIISAVFVLKGNLKKAYFFRKEEYKNGEVFHVDLAQEVSFLNKAAIKLTLNNLPDNSKVIIDASDTVYIAQDVLDLINEFKMIGAEDKDIEVVLVGFKEAYNLENDIKSNDEVYTKKRVLKEEKISELFHH</sequence>
<evidence type="ECO:0000256" key="3">
    <source>
        <dbReference type="ARBA" id="ARBA00022989"/>
    </source>
</evidence>
<feature type="domain" description="SLC26A/SulP transporter" evidence="6">
    <location>
        <begin position="10"/>
        <end position="387"/>
    </location>
</feature>
<dbReference type="PANTHER" id="PTHR11814">
    <property type="entry name" value="SULFATE TRANSPORTER"/>
    <property type="match status" value="1"/>
</dbReference>
<protein>
    <submittedName>
        <fullName evidence="7">MFS superfamily sulfate permease-like transporter</fullName>
    </submittedName>
</protein>
<evidence type="ECO:0000313" key="8">
    <source>
        <dbReference type="Proteomes" id="UP000248882"/>
    </source>
</evidence>
<evidence type="ECO:0000256" key="4">
    <source>
        <dbReference type="ARBA" id="ARBA00023136"/>
    </source>
</evidence>
<feature type="transmembrane region" description="Helical" evidence="5">
    <location>
        <begin position="332"/>
        <end position="361"/>
    </location>
</feature>
<dbReference type="EMBL" id="QKZT01000029">
    <property type="protein sequence ID" value="PZX46850.1"/>
    <property type="molecule type" value="Genomic_DNA"/>
</dbReference>
<feature type="transmembrane region" description="Helical" evidence="5">
    <location>
        <begin position="85"/>
        <end position="103"/>
    </location>
</feature>
<feature type="transmembrane region" description="Helical" evidence="5">
    <location>
        <begin position="249"/>
        <end position="269"/>
    </location>
</feature>
<reference evidence="7 8" key="1">
    <citation type="submission" date="2018-06" db="EMBL/GenBank/DDBJ databases">
        <title>Genomic Encyclopedia of Archaeal and Bacterial Type Strains, Phase II (KMG-II): from individual species to whole genera.</title>
        <authorList>
            <person name="Goeker M."/>
        </authorList>
    </citation>
    <scope>NUCLEOTIDE SEQUENCE [LARGE SCALE GENOMIC DNA]</scope>
    <source>
        <strain evidence="7 8">DSM 19830</strain>
    </source>
</reference>
<dbReference type="OrthoDB" id="9769739at2"/>
<dbReference type="GO" id="GO:0016020">
    <property type="term" value="C:membrane"/>
    <property type="evidence" value="ECO:0007669"/>
    <property type="project" value="UniProtKB-SubCell"/>
</dbReference>
<dbReference type="InterPro" id="IPR011547">
    <property type="entry name" value="SLC26A/SulP_dom"/>
</dbReference>
<name>A0A2W7QLB4_9BACT</name>
<dbReference type="InterPro" id="IPR001902">
    <property type="entry name" value="SLC26A/SulP_fam"/>
</dbReference>
<organism evidence="7 8">
    <name type="scientific">Algoriphagus chordae</name>
    <dbReference type="NCBI Taxonomy" id="237019"/>
    <lineage>
        <taxon>Bacteria</taxon>
        <taxon>Pseudomonadati</taxon>
        <taxon>Bacteroidota</taxon>
        <taxon>Cytophagia</taxon>
        <taxon>Cytophagales</taxon>
        <taxon>Cyclobacteriaceae</taxon>
        <taxon>Algoriphagus</taxon>
    </lineage>
</organism>
<evidence type="ECO:0000256" key="2">
    <source>
        <dbReference type="ARBA" id="ARBA00022692"/>
    </source>
</evidence>
<accession>A0A2W7QLB4</accession>
<gene>
    <name evidence="7" type="ORF">LV85_04184</name>
</gene>
<keyword evidence="2 5" id="KW-0812">Transmembrane</keyword>
<evidence type="ECO:0000259" key="6">
    <source>
        <dbReference type="Pfam" id="PF00916"/>
    </source>
</evidence>
<dbReference type="RefSeq" id="WP_111323076.1">
    <property type="nucleotide sequence ID" value="NZ_QKZT01000029.1"/>
</dbReference>